<dbReference type="AlphaFoldDB" id="K3Z275"/>
<dbReference type="Proteomes" id="UP000004995">
    <property type="component" value="Unassembled WGS sequence"/>
</dbReference>
<dbReference type="EnsemblPlants" id="KQL28222">
    <property type="protein sequence ID" value="KQL28222"/>
    <property type="gene ID" value="SETIT_020643mg"/>
</dbReference>
<keyword evidence="2" id="KW-1185">Reference proteome</keyword>
<accession>K3Z275</accession>
<proteinExistence type="predicted"/>
<sequence>MWYQKLSGTEYLKIWTGHFSHLNYVARLSNFHIPSVL</sequence>
<protein>
    <submittedName>
        <fullName evidence="1">Uncharacterized protein</fullName>
    </submittedName>
</protein>
<dbReference type="Gramene" id="KQL28222">
    <property type="protein sequence ID" value="KQL28222"/>
    <property type="gene ID" value="SETIT_020643mg"/>
</dbReference>
<name>K3Z275_SETIT</name>
<evidence type="ECO:0000313" key="1">
    <source>
        <dbReference type="EnsemblPlants" id="KQL28222"/>
    </source>
</evidence>
<organism evidence="1 2">
    <name type="scientific">Setaria italica</name>
    <name type="common">Foxtail millet</name>
    <name type="synonym">Panicum italicum</name>
    <dbReference type="NCBI Taxonomy" id="4555"/>
    <lineage>
        <taxon>Eukaryota</taxon>
        <taxon>Viridiplantae</taxon>
        <taxon>Streptophyta</taxon>
        <taxon>Embryophyta</taxon>
        <taxon>Tracheophyta</taxon>
        <taxon>Spermatophyta</taxon>
        <taxon>Magnoliopsida</taxon>
        <taxon>Liliopsida</taxon>
        <taxon>Poales</taxon>
        <taxon>Poaceae</taxon>
        <taxon>PACMAD clade</taxon>
        <taxon>Panicoideae</taxon>
        <taxon>Panicodae</taxon>
        <taxon>Paniceae</taxon>
        <taxon>Cenchrinae</taxon>
        <taxon>Setaria</taxon>
    </lineage>
</organism>
<reference evidence="1" key="2">
    <citation type="submission" date="2018-08" db="UniProtKB">
        <authorList>
            <consortium name="EnsemblPlants"/>
        </authorList>
    </citation>
    <scope>IDENTIFICATION</scope>
    <source>
        <strain evidence="1">Yugu1</strain>
    </source>
</reference>
<evidence type="ECO:0000313" key="2">
    <source>
        <dbReference type="Proteomes" id="UP000004995"/>
    </source>
</evidence>
<dbReference type="HOGENOM" id="CLU_3351918_0_0_1"/>
<dbReference type="EMBL" id="AGNK02000058">
    <property type="status" value="NOT_ANNOTATED_CDS"/>
    <property type="molecule type" value="Genomic_DNA"/>
</dbReference>
<reference evidence="2" key="1">
    <citation type="journal article" date="2012" name="Nat. Biotechnol.">
        <title>Reference genome sequence of the model plant Setaria.</title>
        <authorList>
            <person name="Bennetzen J.L."/>
            <person name="Schmutz J."/>
            <person name="Wang H."/>
            <person name="Percifield R."/>
            <person name="Hawkins J."/>
            <person name="Pontaroli A.C."/>
            <person name="Estep M."/>
            <person name="Feng L."/>
            <person name="Vaughn J.N."/>
            <person name="Grimwood J."/>
            <person name="Jenkins J."/>
            <person name="Barry K."/>
            <person name="Lindquist E."/>
            <person name="Hellsten U."/>
            <person name="Deshpande S."/>
            <person name="Wang X."/>
            <person name="Wu X."/>
            <person name="Mitros T."/>
            <person name="Triplett J."/>
            <person name="Yang X."/>
            <person name="Ye C.Y."/>
            <person name="Mauro-Herrera M."/>
            <person name="Wang L."/>
            <person name="Li P."/>
            <person name="Sharma M."/>
            <person name="Sharma R."/>
            <person name="Ronald P.C."/>
            <person name="Panaud O."/>
            <person name="Kellogg E.A."/>
            <person name="Brutnell T.P."/>
            <person name="Doust A.N."/>
            <person name="Tuskan G.A."/>
            <person name="Rokhsar D."/>
            <person name="Devos K.M."/>
        </authorList>
    </citation>
    <scope>NUCLEOTIDE SEQUENCE [LARGE SCALE GENOMIC DNA]</scope>
    <source>
        <strain evidence="2">cv. Yugu1</strain>
    </source>
</reference>
<dbReference type="InParanoid" id="K3Z275"/>